<dbReference type="Gene3D" id="3.10.310.10">
    <property type="entry name" value="Diaminopimelate Epimerase, Chain A, domain 1"/>
    <property type="match status" value="2"/>
</dbReference>
<evidence type="ECO:0000313" key="5">
    <source>
        <dbReference type="Proteomes" id="UP000244677"/>
    </source>
</evidence>
<dbReference type="AlphaFoldDB" id="A0A2S1LUC7"/>
<keyword evidence="5" id="KW-1185">Reference proteome</keyword>
<feature type="active site" evidence="3">
    <location>
        <position position="46"/>
    </location>
</feature>
<dbReference type="GO" id="GO:0016853">
    <property type="term" value="F:isomerase activity"/>
    <property type="evidence" value="ECO:0007669"/>
    <property type="project" value="UniProtKB-KW"/>
</dbReference>
<dbReference type="Proteomes" id="UP000244677">
    <property type="component" value="Chromosome"/>
</dbReference>
<evidence type="ECO:0000256" key="3">
    <source>
        <dbReference type="PIRSR" id="PIRSR016184-1"/>
    </source>
</evidence>
<dbReference type="Pfam" id="PF02567">
    <property type="entry name" value="PhzC-PhzF"/>
    <property type="match status" value="1"/>
</dbReference>
<accession>A0A2S1LUC7</accession>
<dbReference type="InterPro" id="IPR003719">
    <property type="entry name" value="Phenazine_PhzF-like"/>
</dbReference>
<dbReference type="PANTHER" id="PTHR13774:SF17">
    <property type="entry name" value="PHENAZINE BIOSYNTHESIS-LIKE DOMAIN-CONTAINING PROTEIN"/>
    <property type="match status" value="1"/>
</dbReference>
<organism evidence="4 5">
    <name type="scientific">Flavobacterium kingsejongi</name>
    <dbReference type="NCBI Taxonomy" id="1678728"/>
    <lineage>
        <taxon>Bacteria</taxon>
        <taxon>Pseudomonadati</taxon>
        <taxon>Bacteroidota</taxon>
        <taxon>Flavobacteriia</taxon>
        <taxon>Flavobacteriales</taxon>
        <taxon>Flavobacteriaceae</taxon>
        <taxon>Flavobacterium</taxon>
    </lineage>
</organism>
<sequence>MKLNFYQIDAFTEYIFSGNPACVVPLEEWLPDAVLLKITQENAVAETAFFVPAGDKFHLRWFTPEIEMDLCGHATLATAHVITTILGYSKPAIVFTTLSGDLEVTVAEGLYTLDFPSRMPEAAVLPELIAQALSIQPSKVLKSRDYVLVYDDEADIRAIQINRNLLDQVNLDPGGIVVTAKGAHSDFVSRFFTPQASILEDPVTGSAHCSLIPYWAAALGKKEMTAFQLSQRGGQLFCVDAGDRVRISGHAKTYASGTCWTE</sequence>
<dbReference type="RefSeq" id="WP_108738828.1">
    <property type="nucleotide sequence ID" value="NZ_CP020919.1"/>
</dbReference>
<dbReference type="NCBIfam" id="TIGR00654">
    <property type="entry name" value="PhzF_family"/>
    <property type="match status" value="1"/>
</dbReference>
<reference evidence="4 5" key="1">
    <citation type="submission" date="2017-04" db="EMBL/GenBank/DDBJ databases">
        <title>Complete genome sequence of Flavobacterium kingsejong AJ004.</title>
        <authorList>
            <person name="Lee P.C."/>
        </authorList>
    </citation>
    <scope>NUCLEOTIDE SEQUENCE [LARGE SCALE GENOMIC DNA]</scope>
    <source>
        <strain evidence="4 5">AJ004</strain>
    </source>
</reference>
<keyword evidence="2 4" id="KW-0413">Isomerase</keyword>
<dbReference type="PIRSF" id="PIRSF016184">
    <property type="entry name" value="PhzC_PhzF"/>
    <property type="match status" value="1"/>
</dbReference>
<dbReference type="SUPFAM" id="SSF54506">
    <property type="entry name" value="Diaminopimelate epimerase-like"/>
    <property type="match status" value="1"/>
</dbReference>
<dbReference type="GO" id="GO:0005737">
    <property type="term" value="C:cytoplasm"/>
    <property type="evidence" value="ECO:0007669"/>
    <property type="project" value="TreeGrafter"/>
</dbReference>
<evidence type="ECO:0000256" key="1">
    <source>
        <dbReference type="ARBA" id="ARBA00008270"/>
    </source>
</evidence>
<evidence type="ECO:0000313" key="4">
    <source>
        <dbReference type="EMBL" id="AWG27324.1"/>
    </source>
</evidence>
<gene>
    <name evidence="4" type="ORF">FK004_11985</name>
</gene>
<evidence type="ECO:0000256" key="2">
    <source>
        <dbReference type="ARBA" id="ARBA00023235"/>
    </source>
</evidence>
<proteinExistence type="inferred from homology"/>
<name>A0A2S1LUC7_9FLAO</name>
<dbReference type="EMBL" id="CP020919">
    <property type="protein sequence ID" value="AWG27324.1"/>
    <property type="molecule type" value="Genomic_DNA"/>
</dbReference>
<dbReference type="OrthoDB" id="9788221at2"/>
<dbReference type="PANTHER" id="PTHR13774">
    <property type="entry name" value="PHENAZINE BIOSYNTHESIS PROTEIN"/>
    <property type="match status" value="1"/>
</dbReference>
<dbReference type="KEGG" id="fki:FK004_11985"/>
<protein>
    <submittedName>
        <fullName evidence="4">Isomerase</fullName>
    </submittedName>
</protein>
<comment type="similarity">
    <text evidence="1">Belongs to the PhzF family.</text>
</comment>